<evidence type="ECO:0008006" key="5">
    <source>
        <dbReference type="Google" id="ProtNLM"/>
    </source>
</evidence>
<dbReference type="GO" id="GO:0006281">
    <property type="term" value="P:DNA repair"/>
    <property type="evidence" value="ECO:0007669"/>
    <property type="project" value="TreeGrafter"/>
</dbReference>
<dbReference type="InterPro" id="IPR033349">
    <property type="entry name" value="ATRIP"/>
</dbReference>
<dbReference type="eggNOG" id="ENOG502SDTQ">
    <property type="taxonomic scope" value="Eukaryota"/>
</dbReference>
<dbReference type="PANTHER" id="PTHR28594">
    <property type="entry name" value="ATR-INTERACTING PROTEIN"/>
    <property type="match status" value="1"/>
</dbReference>
<dbReference type="PANTHER" id="PTHR28594:SF1">
    <property type="entry name" value="ATR-INTERACTING PROTEIN"/>
    <property type="match status" value="1"/>
</dbReference>
<dbReference type="GO" id="GO:0000077">
    <property type="term" value="P:DNA damage checkpoint signaling"/>
    <property type="evidence" value="ECO:0007669"/>
    <property type="project" value="InterPro"/>
</dbReference>
<dbReference type="OrthoDB" id="7668655at2759"/>
<name>B4N780_DROWI</name>
<organism evidence="3 4">
    <name type="scientific">Drosophila willistoni</name>
    <name type="common">Fruit fly</name>
    <dbReference type="NCBI Taxonomy" id="7260"/>
    <lineage>
        <taxon>Eukaryota</taxon>
        <taxon>Metazoa</taxon>
        <taxon>Ecdysozoa</taxon>
        <taxon>Arthropoda</taxon>
        <taxon>Hexapoda</taxon>
        <taxon>Insecta</taxon>
        <taxon>Pterygota</taxon>
        <taxon>Neoptera</taxon>
        <taxon>Endopterygota</taxon>
        <taxon>Diptera</taxon>
        <taxon>Brachycera</taxon>
        <taxon>Muscomorpha</taxon>
        <taxon>Ephydroidea</taxon>
        <taxon>Drosophilidae</taxon>
        <taxon>Drosophila</taxon>
        <taxon>Sophophora</taxon>
    </lineage>
</organism>
<gene>
    <name evidence="3" type="primary">Dwil\GK21090</name>
    <name evidence="3" type="ORF">Dwil_GK21090</name>
</gene>
<keyword evidence="4" id="KW-1185">Reference proteome</keyword>
<evidence type="ECO:0000256" key="2">
    <source>
        <dbReference type="SAM" id="MobiDB-lite"/>
    </source>
</evidence>
<evidence type="ECO:0000313" key="4">
    <source>
        <dbReference type="Proteomes" id="UP000007798"/>
    </source>
</evidence>
<protein>
    <recommendedName>
        <fullName evidence="5">ATR-interacting protein mus304</fullName>
    </recommendedName>
</protein>
<proteinExistence type="predicted"/>
<dbReference type="AlphaFoldDB" id="B4N780"/>
<feature type="coiled-coil region" evidence="1">
    <location>
        <begin position="162"/>
        <end position="217"/>
    </location>
</feature>
<dbReference type="InParanoid" id="B4N780"/>
<evidence type="ECO:0000313" key="3">
    <source>
        <dbReference type="EMBL" id="EDW80221.1"/>
    </source>
</evidence>
<dbReference type="EMBL" id="CH964182">
    <property type="protein sequence ID" value="EDW80221.1"/>
    <property type="molecule type" value="Genomic_DNA"/>
</dbReference>
<keyword evidence="1" id="KW-0175">Coiled coil</keyword>
<dbReference type="Proteomes" id="UP000007798">
    <property type="component" value="Unassembled WGS sequence"/>
</dbReference>
<sequence>MSSKRYSAMKNFARAKKPKLDISVSRGRPVSPKRETNIGNSTQASADLRKNDIDVDFWDDDDDDVILMATQLAEAAEAVRKTDENTMTFTQFSPKGGTSTQGPSPPPPVIEKNCLLVNSEDFEFEAPILTFIAPSDANDPGPSNYSQKTTEARRQLAQERQIKFLMERLDLIKKDNIKLKKELSDSNDVTKVKSGEVSLLRDELRHVRQQLQATKMEKLALADQKAVVEAKHISVNEAVLKLKYAEVRSVKLNQAKAANDIKNYYKQEGRSLPRHFLSMPKLEIQAKAASELSLASNTYPNIYKQDPIRNIEIKKSLGSRVGALFKADFDQLLINYAQLEKKQLTKEYEHLGILNSVCKVFSEFWSYAHNLESLPNRQVYPYVFYPLLGGNQRSLHDLYQPLPLYRGERFVFLRRYLALLSLMCSHNRAIAEALLHLKHGQVSLLQIVSDSIKILGFSQDLPEHFGLLEGFGAFLTSLLRNAFGASSPDVLNPLFDLLKQLVFTRPSPWVFGQLSSCMLACSQKAAWPNLMSQMCVNSPKTCFISDRVRSIYRFGTDSCLVQVYAGLIELCFFNALPLEPSHFQLLLSTCRNHVDFVYQCFQNPPDFILKMLPSLGDAEDDDEMAERTAIVGGSAIASSVISVGASDYNSTLEKAEKSAAPAEECSCECYVKLCLSVVTLVFQLMHQWILKGCKTDTEEVGKISQTAVHLLKLIFRENYLTCLFRDSEETTKHYLSLICNWWTEHAKCLGFLRIHVRFLRQLEYSHFMSKPMILEANEKNPELDLTEWNRTANTSEDVNLNEIDFYNYMIGIDDFFSEIERMEEYHFE</sequence>
<dbReference type="FunCoup" id="B4N780">
    <property type="interactions" value="120"/>
</dbReference>
<feature type="region of interest" description="Disordered" evidence="2">
    <location>
        <begin position="17"/>
        <end position="50"/>
    </location>
</feature>
<evidence type="ECO:0000256" key="1">
    <source>
        <dbReference type="SAM" id="Coils"/>
    </source>
</evidence>
<dbReference type="KEGG" id="dwi:6646625"/>
<dbReference type="OMA" id="KSHFMLK"/>
<accession>B4N780</accession>
<reference evidence="3 4" key="1">
    <citation type="journal article" date="2007" name="Nature">
        <title>Evolution of genes and genomes on the Drosophila phylogeny.</title>
        <authorList>
            <consortium name="Drosophila 12 Genomes Consortium"/>
            <person name="Clark A.G."/>
            <person name="Eisen M.B."/>
            <person name="Smith D.R."/>
            <person name="Bergman C.M."/>
            <person name="Oliver B."/>
            <person name="Markow T.A."/>
            <person name="Kaufman T.C."/>
            <person name="Kellis M."/>
            <person name="Gelbart W."/>
            <person name="Iyer V.N."/>
            <person name="Pollard D.A."/>
            <person name="Sackton T.B."/>
            <person name="Larracuente A.M."/>
            <person name="Singh N.D."/>
            <person name="Abad J.P."/>
            <person name="Abt D.N."/>
            <person name="Adryan B."/>
            <person name="Aguade M."/>
            <person name="Akashi H."/>
            <person name="Anderson W.W."/>
            <person name="Aquadro C.F."/>
            <person name="Ardell D.H."/>
            <person name="Arguello R."/>
            <person name="Artieri C.G."/>
            <person name="Barbash D.A."/>
            <person name="Barker D."/>
            <person name="Barsanti P."/>
            <person name="Batterham P."/>
            <person name="Batzoglou S."/>
            <person name="Begun D."/>
            <person name="Bhutkar A."/>
            <person name="Blanco E."/>
            <person name="Bosak S.A."/>
            <person name="Bradley R.K."/>
            <person name="Brand A.D."/>
            <person name="Brent M.R."/>
            <person name="Brooks A.N."/>
            <person name="Brown R.H."/>
            <person name="Butlin R.K."/>
            <person name="Caggese C."/>
            <person name="Calvi B.R."/>
            <person name="Bernardo de Carvalho A."/>
            <person name="Caspi A."/>
            <person name="Castrezana S."/>
            <person name="Celniker S.E."/>
            <person name="Chang J.L."/>
            <person name="Chapple C."/>
            <person name="Chatterji S."/>
            <person name="Chinwalla A."/>
            <person name="Civetta A."/>
            <person name="Clifton S.W."/>
            <person name="Comeron J.M."/>
            <person name="Costello J.C."/>
            <person name="Coyne J.A."/>
            <person name="Daub J."/>
            <person name="David R.G."/>
            <person name="Delcher A.L."/>
            <person name="Delehaunty K."/>
            <person name="Do C.B."/>
            <person name="Ebling H."/>
            <person name="Edwards K."/>
            <person name="Eickbush T."/>
            <person name="Evans J.D."/>
            <person name="Filipski A."/>
            <person name="Findeiss S."/>
            <person name="Freyhult E."/>
            <person name="Fulton L."/>
            <person name="Fulton R."/>
            <person name="Garcia A.C."/>
            <person name="Gardiner A."/>
            <person name="Garfield D.A."/>
            <person name="Garvin B.E."/>
            <person name="Gibson G."/>
            <person name="Gilbert D."/>
            <person name="Gnerre S."/>
            <person name="Godfrey J."/>
            <person name="Good R."/>
            <person name="Gotea V."/>
            <person name="Gravely B."/>
            <person name="Greenberg A.J."/>
            <person name="Griffiths-Jones S."/>
            <person name="Gross S."/>
            <person name="Guigo R."/>
            <person name="Gustafson E.A."/>
            <person name="Haerty W."/>
            <person name="Hahn M.W."/>
            <person name="Halligan D.L."/>
            <person name="Halpern A.L."/>
            <person name="Halter G.M."/>
            <person name="Han M.V."/>
            <person name="Heger A."/>
            <person name="Hillier L."/>
            <person name="Hinrichs A.S."/>
            <person name="Holmes I."/>
            <person name="Hoskins R.A."/>
            <person name="Hubisz M.J."/>
            <person name="Hultmark D."/>
            <person name="Huntley M.A."/>
            <person name="Jaffe D.B."/>
            <person name="Jagadeeshan S."/>
            <person name="Jeck W.R."/>
            <person name="Johnson J."/>
            <person name="Jones C.D."/>
            <person name="Jordan W.C."/>
            <person name="Karpen G.H."/>
            <person name="Kataoka E."/>
            <person name="Keightley P.D."/>
            <person name="Kheradpour P."/>
            <person name="Kirkness E.F."/>
            <person name="Koerich L.B."/>
            <person name="Kristiansen K."/>
            <person name="Kudrna D."/>
            <person name="Kulathinal R.J."/>
            <person name="Kumar S."/>
            <person name="Kwok R."/>
            <person name="Lander E."/>
            <person name="Langley C.H."/>
            <person name="Lapoint R."/>
            <person name="Lazzaro B.P."/>
            <person name="Lee S.J."/>
            <person name="Levesque L."/>
            <person name="Li R."/>
            <person name="Lin C.F."/>
            <person name="Lin M.F."/>
            <person name="Lindblad-Toh K."/>
            <person name="Llopart A."/>
            <person name="Long M."/>
            <person name="Low L."/>
            <person name="Lozovsky E."/>
            <person name="Lu J."/>
            <person name="Luo M."/>
            <person name="Machado C.A."/>
            <person name="Makalowski W."/>
            <person name="Marzo M."/>
            <person name="Matsuda M."/>
            <person name="Matzkin L."/>
            <person name="McAllister B."/>
            <person name="McBride C.S."/>
            <person name="McKernan B."/>
            <person name="McKernan K."/>
            <person name="Mendez-Lago M."/>
            <person name="Minx P."/>
            <person name="Mollenhauer M.U."/>
            <person name="Montooth K."/>
            <person name="Mount S.M."/>
            <person name="Mu X."/>
            <person name="Myers E."/>
            <person name="Negre B."/>
            <person name="Newfeld S."/>
            <person name="Nielsen R."/>
            <person name="Noor M.A."/>
            <person name="O'Grady P."/>
            <person name="Pachter L."/>
            <person name="Papaceit M."/>
            <person name="Parisi M.J."/>
            <person name="Parisi M."/>
            <person name="Parts L."/>
            <person name="Pedersen J.S."/>
            <person name="Pesole G."/>
            <person name="Phillippy A.M."/>
            <person name="Ponting C.P."/>
            <person name="Pop M."/>
            <person name="Porcelli D."/>
            <person name="Powell J.R."/>
            <person name="Prohaska S."/>
            <person name="Pruitt K."/>
            <person name="Puig M."/>
            <person name="Quesneville H."/>
            <person name="Ram K.R."/>
            <person name="Rand D."/>
            <person name="Rasmussen M.D."/>
            <person name="Reed L.K."/>
            <person name="Reenan R."/>
            <person name="Reily A."/>
            <person name="Remington K.A."/>
            <person name="Rieger T.T."/>
            <person name="Ritchie M.G."/>
            <person name="Robin C."/>
            <person name="Rogers Y.H."/>
            <person name="Rohde C."/>
            <person name="Rozas J."/>
            <person name="Rubenfield M.J."/>
            <person name="Ruiz A."/>
            <person name="Russo S."/>
            <person name="Salzberg S.L."/>
            <person name="Sanchez-Gracia A."/>
            <person name="Saranga D.J."/>
            <person name="Sato H."/>
            <person name="Schaeffer S.W."/>
            <person name="Schatz M.C."/>
            <person name="Schlenke T."/>
            <person name="Schwartz R."/>
            <person name="Segarra C."/>
            <person name="Singh R.S."/>
            <person name="Sirot L."/>
            <person name="Sirota M."/>
            <person name="Sisneros N.B."/>
            <person name="Smith C.D."/>
            <person name="Smith T.F."/>
            <person name="Spieth J."/>
            <person name="Stage D.E."/>
            <person name="Stark A."/>
            <person name="Stephan W."/>
            <person name="Strausberg R.L."/>
            <person name="Strempel S."/>
            <person name="Sturgill D."/>
            <person name="Sutton G."/>
            <person name="Sutton G.G."/>
            <person name="Tao W."/>
            <person name="Teichmann S."/>
            <person name="Tobari Y.N."/>
            <person name="Tomimura Y."/>
            <person name="Tsolas J.M."/>
            <person name="Valente V.L."/>
            <person name="Venter E."/>
            <person name="Venter J.C."/>
            <person name="Vicario S."/>
            <person name="Vieira F.G."/>
            <person name="Vilella A.J."/>
            <person name="Villasante A."/>
            <person name="Walenz B."/>
            <person name="Wang J."/>
            <person name="Wasserman M."/>
            <person name="Watts T."/>
            <person name="Wilson D."/>
            <person name="Wilson R.K."/>
            <person name="Wing R.A."/>
            <person name="Wolfner M.F."/>
            <person name="Wong A."/>
            <person name="Wong G.K."/>
            <person name="Wu C.I."/>
            <person name="Wu G."/>
            <person name="Yamamoto D."/>
            <person name="Yang H.P."/>
            <person name="Yang S.P."/>
            <person name="Yorke J.A."/>
            <person name="Yoshida K."/>
            <person name="Zdobnov E."/>
            <person name="Zhang P."/>
            <person name="Zhang Y."/>
            <person name="Zimin A.V."/>
            <person name="Baldwin J."/>
            <person name="Abdouelleil A."/>
            <person name="Abdulkadir J."/>
            <person name="Abebe A."/>
            <person name="Abera B."/>
            <person name="Abreu J."/>
            <person name="Acer S.C."/>
            <person name="Aftuck L."/>
            <person name="Alexander A."/>
            <person name="An P."/>
            <person name="Anderson E."/>
            <person name="Anderson S."/>
            <person name="Arachi H."/>
            <person name="Azer M."/>
            <person name="Bachantsang P."/>
            <person name="Barry A."/>
            <person name="Bayul T."/>
            <person name="Berlin A."/>
            <person name="Bessette D."/>
            <person name="Bloom T."/>
            <person name="Blye J."/>
            <person name="Boguslavskiy L."/>
            <person name="Bonnet C."/>
            <person name="Boukhgalter B."/>
            <person name="Bourzgui I."/>
            <person name="Brown A."/>
            <person name="Cahill P."/>
            <person name="Channer S."/>
            <person name="Cheshatsang Y."/>
            <person name="Chuda L."/>
            <person name="Citroen M."/>
            <person name="Collymore A."/>
            <person name="Cooke P."/>
            <person name="Costello M."/>
            <person name="D'Aco K."/>
            <person name="Daza R."/>
            <person name="De Haan G."/>
            <person name="DeGray S."/>
            <person name="DeMaso C."/>
            <person name="Dhargay N."/>
            <person name="Dooley K."/>
            <person name="Dooley E."/>
            <person name="Doricent M."/>
            <person name="Dorje P."/>
            <person name="Dorjee K."/>
            <person name="Dupes A."/>
            <person name="Elong R."/>
            <person name="Falk J."/>
            <person name="Farina A."/>
            <person name="Faro S."/>
            <person name="Ferguson D."/>
            <person name="Fisher S."/>
            <person name="Foley C.D."/>
            <person name="Franke A."/>
            <person name="Friedrich D."/>
            <person name="Gadbois L."/>
            <person name="Gearin G."/>
            <person name="Gearin C.R."/>
            <person name="Giannoukos G."/>
            <person name="Goode T."/>
            <person name="Graham J."/>
            <person name="Grandbois E."/>
            <person name="Grewal S."/>
            <person name="Gyaltsen K."/>
            <person name="Hafez N."/>
            <person name="Hagos B."/>
            <person name="Hall J."/>
            <person name="Henson C."/>
            <person name="Hollinger A."/>
            <person name="Honan T."/>
            <person name="Huard M.D."/>
            <person name="Hughes L."/>
            <person name="Hurhula B."/>
            <person name="Husby M.E."/>
            <person name="Kamat A."/>
            <person name="Kanga B."/>
            <person name="Kashin S."/>
            <person name="Khazanovich D."/>
            <person name="Kisner P."/>
            <person name="Lance K."/>
            <person name="Lara M."/>
            <person name="Lee W."/>
            <person name="Lennon N."/>
            <person name="Letendre F."/>
            <person name="LeVine R."/>
            <person name="Lipovsky A."/>
            <person name="Liu X."/>
            <person name="Liu J."/>
            <person name="Liu S."/>
            <person name="Lokyitsang T."/>
            <person name="Lokyitsang Y."/>
            <person name="Lubonja R."/>
            <person name="Lui A."/>
            <person name="MacDonald P."/>
            <person name="Magnisalis V."/>
            <person name="Maru K."/>
            <person name="Matthews C."/>
            <person name="McCusker W."/>
            <person name="McDonough S."/>
            <person name="Mehta T."/>
            <person name="Meldrim J."/>
            <person name="Meneus L."/>
            <person name="Mihai O."/>
            <person name="Mihalev A."/>
            <person name="Mihova T."/>
            <person name="Mittelman R."/>
            <person name="Mlenga V."/>
            <person name="Montmayeur A."/>
            <person name="Mulrain L."/>
            <person name="Navidi A."/>
            <person name="Naylor J."/>
            <person name="Negash T."/>
            <person name="Nguyen T."/>
            <person name="Nguyen N."/>
            <person name="Nicol R."/>
            <person name="Norbu C."/>
            <person name="Norbu N."/>
            <person name="Novod N."/>
            <person name="O'Neill B."/>
            <person name="Osman S."/>
            <person name="Markiewicz E."/>
            <person name="Oyono O.L."/>
            <person name="Patti C."/>
            <person name="Phunkhang P."/>
            <person name="Pierre F."/>
            <person name="Priest M."/>
            <person name="Raghuraman S."/>
            <person name="Rege F."/>
            <person name="Reyes R."/>
            <person name="Rise C."/>
            <person name="Rogov P."/>
            <person name="Ross K."/>
            <person name="Ryan E."/>
            <person name="Settipalli S."/>
            <person name="Shea T."/>
            <person name="Sherpa N."/>
            <person name="Shi L."/>
            <person name="Shih D."/>
            <person name="Sparrow T."/>
            <person name="Spaulding J."/>
            <person name="Stalker J."/>
            <person name="Stange-Thomann N."/>
            <person name="Stavropoulos S."/>
            <person name="Stone C."/>
            <person name="Strader C."/>
            <person name="Tesfaye S."/>
            <person name="Thomson T."/>
            <person name="Thoulutsang Y."/>
            <person name="Thoulutsang D."/>
            <person name="Topham K."/>
            <person name="Topping I."/>
            <person name="Tsamla T."/>
            <person name="Vassiliev H."/>
            <person name="Vo A."/>
            <person name="Wangchuk T."/>
            <person name="Wangdi T."/>
            <person name="Weiand M."/>
            <person name="Wilkinson J."/>
            <person name="Wilson A."/>
            <person name="Yadav S."/>
            <person name="Young G."/>
            <person name="Yu Q."/>
            <person name="Zembek L."/>
            <person name="Zhong D."/>
            <person name="Zimmer A."/>
            <person name="Zwirko Z."/>
            <person name="Jaffe D.B."/>
            <person name="Alvarez P."/>
            <person name="Brockman W."/>
            <person name="Butler J."/>
            <person name="Chin C."/>
            <person name="Gnerre S."/>
            <person name="Grabherr M."/>
            <person name="Kleber M."/>
            <person name="Mauceli E."/>
            <person name="MacCallum I."/>
        </authorList>
    </citation>
    <scope>NUCLEOTIDE SEQUENCE [LARGE SCALE GENOMIC DNA]</scope>
    <source>
        <strain evidence="4">Tucson 14030-0811.24</strain>
    </source>
</reference>
<dbReference type="HOGENOM" id="CLU_335948_0_0_1"/>
<dbReference type="PhylomeDB" id="B4N780"/>